<reference evidence="2" key="1">
    <citation type="journal article" date="2024" name="Proc. Natl. Acad. Sci. U.S.A.">
        <title>Extraordinary preservation of gene collinearity over three hundred million years revealed in homosporous lycophytes.</title>
        <authorList>
            <person name="Li C."/>
            <person name="Wickell D."/>
            <person name="Kuo L.Y."/>
            <person name="Chen X."/>
            <person name="Nie B."/>
            <person name="Liao X."/>
            <person name="Peng D."/>
            <person name="Ji J."/>
            <person name="Jenkins J."/>
            <person name="Williams M."/>
            <person name="Shu S."/>
            <person name="Plott C."/>
            <person name="Barry K."/>
            <person name="Rajasekar S."/>
            <person name="Grimwood J."/>
            <person name="Han X."/>
            <person name="Sun S."/>
            <person name="Hou Z."/>
            <person name="He W."/>
            <person name="Dai G."/>
            <person name="Sun C."/>
            <person name="Schmutz J."/>
            <person name="Leebens-Mack J.H."/>
            <person name="Li F.W."/>
            <person name="Wang L."/>
        </authorList>
    </citation>
    <scope>NUCLEOTIDE SEQUENCE [LARGE SCALE GENOMIC DNA]</scope>
    <source>
        <strain evidence="2">cv. PW_Plant_1</strain>
    </source>
</reference>
<comment type="caution">
    <text evidence="1">The sequence shown here is derived from an EMBL/GenBank/DDBJ whole genome shotgun (WGS) entry which is preliminary data.</text>
</comment>
<dbReference type="EMBL" id="CM055093">
    <property type="protein sequence ID" value="KAJ7567568.1"/>
    <property type="molecule type" value="Genomic_DNA"/>
</dbReference>
<evidence type="ECO:0000313" key="2">
    <source>
        <dbReference type="Proteomes" id="UP001162992"/>
    </source>
</evidence>
<proteinExistence type="predicted"/>
<evidence type="ECO:0000313" key="1">
    <source>
        <dbReference type="EMBL" id="KAJ7567568.1"/>
    </source>
</evidence>
<name>A0ACC2ELY7_DIPCM</name>
<accession>A0ACC2ELY7</accession>
<organism evidence="1 2">
    <name type="scientific">Diphasiastrum complanatum</name>
    <name type="common">Issler's clubmoss</name>
    <name type="synonym">Lycopodium complanatum</name>
    <dbReference type="NCBI Taxonomy" id="34168"/>
    <lineage>
        <taxon>Eukaryota</taxon>
        <taxon>Viridiplantae</taxon>
        <taxon>Streptophyta</taxon>
        <taxon>Embryophyta</taxon>
        <taxon>Tracheophyta</taxon>
        <taxon>Lycopodiopsida</taxon>
        <taxon>Lycopodiales</taxon>
        <taxon>Lycopodiaceae</taxon>
        <taxon>Lycopodioideae</taxon>
        <taxon>Diphasiastrum</taxon>
    </lineage>
</organism>
<keyword evidence="2" id="KW-1185">Reference proteome</keyword>
<gene>
    <name evidence="1" type="ORF">O6H91_02G153200</name>
</gene>
<protein>
    <submittedName>
        <fullName evidence="1">Uncharacterized protein</fullName>
    </submittedName>
</protein>
<sequence length="476" mass="51748">METGDCGIQLGALRVDDDGRPARTGNTLTTLAYVITAVLGTGVLSLPWSVGQMGWSVGPLLILIFSLTTLYSSIILCECYRTPDPVLGKRNYTYTNVVHAILGKRSARMCSVAQYVGIYGATVAYTIAASTSMGAIAESACRHVMNQHIAVCSSKKEKLVLVFGGVQILFSQLRDMHRMWWLSVVASTMSFIYSSIILGLSASKVSANGRLKGAAFGIPVGYDMPGHVSSHQKVWMIFQALGNIAFSYSFASVFFDIQNTIKAVPSENKTMKRAVSIGFIYITISYMAIGCIGYAALGNSAPGNALTGFVLYHKLFWVVDIANACLIVQTLGGYQMNAQVIFSLIDGCVARISLHNKDSTVEKRLNFVVMGKSFSISHVCLRWISRIVYVISTTLLAIAFPFLNAVLGVLGALTYWPLTVYFPVQMLISRCQIPRGSRNWAGLQTYNFAFLLVSLAAIAGSMEGIVHSLQQHALLI</sequence>
<dbReference type="Proteomes" id="UP001162992">
    <property type="component" value="Chromosome 2"/>
</dbReference>